<dbReference type="RefSeq" id="WP_050433216.1">
    <property type="nucleotide sequence ID" value="NZ_CP012159.1"/>
</dbReference>
<feature type="chain" id="PRO_5005459630" description="Right handed beta helix domain-containing protein" evidence="2">
    <location>
        <begin position="32"/>
        <end position="437"/>
    </location>
</feature>
<dbReference type="NCBIfam" id="TIGR03805">
    <property type="entry name" value="beta_helix_1"/>
    <property type="match status" value="1"/>
</dbReference>
<dbReference type="InterPro" id="IPR012334">
    <property type="entry name" value="Pectin_lyas_fold"/>
</dbReference>
<evidence type="ECO:0000313" key="4">
    <source>
        <dbReference type="EMBL" id="AKT41422.1"/>
    </source>
</evidence>
<organism evidence="4 5">
    <name type="scientific">Chondromyces crocatus</name>
    <dbReference type="NCBI Taxonomy" id="52"/>
    <lineage>
        <taxon>Bacteria</taxon>
        <taxon>Pseudomonadati</taxon>
        <taxon>Myxococcota</taxon>
        <taxon>Polyangia</taxon>
        <taxon>Polyangiales</taxon>
        <taxon>Polyangiaceae</taxon>
        <taxon>Chondromyces</taxon>
    </lineage>
</organism>
<keyword evidence="5" id="KW-1185">Reference proteome</keyword>
<dbReference type="EMBL" id="CP012159">
    <property type="protein sequence ID" value="AKT41422.1"/>
    <property type="molecule type" value="Genomic_DNA"/>
</dbReference>
<evidence type="ECO:0000256" key="1">
    <source>
        <dbReference type="SAM" id="MobiDB-lite"/>
    </source>
</evidence>
<feature type="region of interest" description="Disordered" evidence="1">
    <location>
        <begin position="37"/>
        <end position="58"/>
    </location>
</feature>
<dbReference type="KEGG" id="ccro:CMC5_056220"/>
<dbReference type="Proteomes" id="UP000067626">
    <property type="component" value="Chromosome"/>
</dbReference>
<sequence length="437" mass="45266">MQTRRLFYGCTRAAGAALLLASLGVIGAACGDDGAGGSGGDTSSGGAGGTGGSGGEGGESALPPGCDVLLRAGVDDEAAVQTALIMAEVDSTVCFSAGKFAFTNELSLSVQGVTLKGAGRDETVLDFTEQDVGANGVLIQSNQVTVESLAVINPPGDGIRANGVAGITFRNVAVRWDADAAVENGAYGLYPVSSTDVVIENCVVKGARDAGIYVGQSERIRVVDSEAFGNVAGIEIENSTDALVRNNYAHDNTAGILVFNLPGLPVLDGKRVNVFENRVENNNLDNFGVPGTTVAKVPPGIGIMILASDDNEIHGNTLSGNRSAAVLVVSYLNILFGMPNDPQYDKFPQGNYVHDNTYTDNGQDPAPLIASVTVTRPIPNVLWDGCIDAAAVDDGHLTNCVSSETSSYLNFNYCNDFPVSSTDLDEVACTYEPLPID</sequence>
<dbReference type="Gene3D" id="2.160.20.10">
    <property type="entry name" value="Single-stranded right-handed beta-helix, Pectin lyase-like"/>
    <property type="match status" value="1"/>
</dbReference>
<protein>
    <recommendedName>
        <fullName evidence="3">Right handed beta helix domain-containing protein</fullName>
    </recommendedName>
</protein>
<evidence type="ECO:0000256" key="2">
    <source>
        <dbReference type="SAM" id="SignalP"/>
    </source>
</evidence>
<dbReference type="SUPFAM" id="SSF51126">
    <property type="entry name" value="Pectin lyase-like"/>
    <property type="match status" value="1"/>
</dbReference>
<dbReference type="NCBIfam" id="TIGR03804">
    <property type="entry name" value="para_beta_helix"/>
    <property type="match status" value="1"/>
</dbReference>
<dbReference type="AlphaFoldDB" id="A0A0K1EL67"/>
<accession>A0A0K1EL67</accession>
<dbReference type="PROSITE" id="PS51257">
    <property type="entry name" value="PROKAR_LIPOPROTEIN"/>
    <property type="match status" value="1"/>
</dbReference>
<feature type="domain" description="Right handed beta helix" evidence="3">
    <location>
        <begin position="135"/>
        <end position="317"/>
    </location>
</feature>
<evidence type="ECO:0000313" key="5">
    <source>
        <dbReference type="Proteomes" id="UP000067626"/>
    </source>
</evidence>
<dbReference type="InterPro" id="IPR039448">
    <property type="entry name" value="Beta_helix"/>
</dbReference>
<proteinExistence type="predicted"/>
<dbReference type="OrthoDB" id="338827at2"/>
<dbReference type="InterPro" id="IPR006626">
    <property type="entry name" value="PbH1"/>
</dbReference>
<dbReference type="PATRIC" id="fig|52.7.peg.6194"/>
<dbReference type="InterPro" id="IPR022441">
    <property type="entry name" value="Para_beta_helix_rpt-2"/>
</dbReference>
<dbReference type="InterPro" id="IPR011050">
    <property type="entry name" value="Pectin_lyase_fold/virulence"/>
</dbReference>
<dbReference type="Pfam" id="PF13229">
    <property type="entry name" value="Beta_helix"/>
    <property type="match status" value="1"/>
</dbReference>
<keyword evidence="2" id="KW-0732">Signal</keyword>
<gene>
    <name evidence="4" type="ORF">CMC5_056220</name>
</gene>
<dbReference type="SMART" id="SM00710">
    <property type="entry name" value="PbH1"/>
    <property type="match status" value="8"/>
</dbReference>
<name>A0A0K1EL67_CHOCO</name>
<reference evidence="4 5" key="1">
    <citation type="submission" date="2015-07" db="EMBL/GenBank/DDBJ databases">
        <title>Genome analysis of myxobacterium Chondromyces crocatus Cm c5 reveals a high potential for natural compound synthesis and the genetic basis for the loss of fruiting body formation.</title>
        <authorList>
            <person name="Zaburannyi N."/>
            <person name="Bunk B."/>
            <person name="Maier J."/>
            <person name="Overmann J."/>
            <person name="Mueller R."/>
        </authorList>
    </citation>
    <scope>NUCLEOTIDE SEQUENCE [LARGE SCALE GENOMIC DNA]</scope>
    <source>
        <strain evidence="4 5">Cm c5</strain>
    </source>
</reference>
<feature type="signal peptide" evidence="2">
    <location>
        <begin position="1"/>
        <end position="31"/>
    </location>
</feature>
<evidence type="ECO:0000259" key="3">
    <source>
        <dbReference type="Pfam" id="PF13229"/>
    </source>
</evidence>
<dbReference type="InterPro" id="IPR022442">
    <property type="entry name" value="SO_2930-like_dom"/>
</dbReference>
<dbReference type="STRING" id="52.CMC5_056220"/>